<name>A0A229SQM2_9PSEU</name>
<feature type="signal peptide" evidence="1">
    <location>
        <begin position="1"/>
        <end position="24"/>
    </location>
</feature>
<proteinExistence type="predicted"/>
<evidence type="ECO:0000313" key="3">
    <source>
        <dbReference type="EMBL" id="OXM61112.1"/>
    </source>
</evidence>
<dbReference type="Proteomes" id="UP000215199">
    <property type="component" value="Unassembled WGS sequence"/>
</dbReference>
<feature type="chain" id="PRO_5038573735" evidence="1">
    <location>
        <begin position="25"/>
        <end position="349"/>
    </location>
</feature>
<evidence type="ECO:0000256" key="1">
    <source>
        <dbReference type="SAM" id="SignalP"/>
    </source>
</evidence>
<accession>A0A229SQM2</accession>
<dbReference type="InterPro" id="IPR013022">
    <property type="entry name" value="Xyl_isomerase-like_TIM-brl"/>
</dbReference>
<dbReference type="Pfam" id="PF01261">
    <property type="entry name" value="AP_endonuc_2"/>
    <property type="match status" value="1"/>
</dbReference>
<dbReference type="PANTHER" id="PTHR12110">
    <property type="entry name" value="HYDROXYPYRUVATE ISOMERASE"/>
    <property type="match status" value="1"/>
</dbReference>
<dbReference type="AlphaFoldDB" id="A0A229SQM2"/>
<organism evidence="3 4">
    <name type="scientific">Amycolatopsis vastitatis</name>
    <dbReference type="NCBI Taxonomy" id="1905142"/>
    <lineage>
        <taxon>Bacteria</taxon>
        <taxon>Bacillati</taxon>
        <taxon>Actinomycetota</taxon>
        <taxon>Actinomycetes</taxon>
        <taxon>Pseudonocardiales</taxon>
        <taxon>Pseudonocardiaceae</taxon>
        <taxon>Amycolatopsis</taxon>
    </lineage>
</organism>
<sequence length="349" mass="37513">MKRKSFCSSLCLALAALLPASAAAAPLSGRAPSAQYYTGDYQVSLELYSFNVNLNAYLKHRKGAPPISPTDAVKWAKTAGFDAVDITAYYLPGYDNATMPTVPKAQILAAADQLKALTKQLGLGISGTGIFDDFADPDASRVALDIQRAEFWIDIAAEMGAPELRVFSGSVPADIGKLGWAKIAQTRIVPALRQVADYGATKGVKIGLQNHGDMTATAAQTIQIAQWVANPNFDLIDDTGYFRPFQATTGANYPWYSDIAAVLPYSGNAYVKLKPAGEDSAAPLMDFKKLFTSVRASGYQGYLPLERLWDKTDPDNPKTQKTPPYSEISAFLAEVRTALAQTKTPPPGS</sequence>
<dbReference type="GO" id="GO:0016853">
    <property type="term" value="F:isomerase activity"/>
    <property type="evidence" value="ECO:0007669"/>
    <property type="project" value="UniProtKB-KW"/>
</dbReference>
<keyword evidence="4" id="KW-1185">Reference proteome</keyword>
<gene>
    <name evidence="3" type="ORF">CF165_39265</name>
</gene>
<dbReference type="EMBL" id="NMUL01000049">
    <property type="protein sequence ID" value="OXM61112.1"/>
    <property type="molecule type" value="Genomic_DNA"/>
</dbReference>
<keyword evidence="1" id="KW-0732">Signal</keyword>
<protein>
    <submittedName>
        <fullName evidence="3">Xylose isomerase</fullName>
    </submittedName>
</protein>
<dbReference type="InterPro" id="IPR036237">
    <property type="entry name" value="Xyl_isomerase-like_sf"/>
</dbReference>
<reference evidence="4" key="1">
    <citation type="submission" date="2017-07" db="EMBL/GenBank/DDBJ databases">
        <title>Comparative genome mining reveals phylogenetic distribution patterns of secondary metabolites in Amycolatopsis.</title>
        <authorList>
            <person name="Adamek M."/>
            <person name="Alanjary M."/>
            <person name="Sales-Ortells H."/>
            <person name="Goodfellow M."/>
            <person name="Bull A.T."/>
            <person name="Kalinowski J."/>
            <person name="Ziemert N."/>
        </authorList>
    </citation>
    <scope>NUCLEOTIDE SEQUENCE [LARGE SCALE GENOMIC DNA]</scope>
    <source>
        <strain evidence="4">H5</strain>
    </source>
</reference>
<evidence type="ECO:0000259" key="2">
    <source>
        <dbReference type="Pfam" id="PF01261"/>
    </source>
</evidence>
<feature type="domain" description="Xylose isomerase-like TIM barrel" evidence="2">
    <location>
        <begin position="73"/>
        <end position="315"/>
    </location>
</feature>
<dbReference type="PANTHER" id="PTHR12110:SF53">
    <property type="entry name" value="BLR5974 PROTEIN"/>
    <property type="match status" value="1"/>
</dbReference>
<dbReference type="InterPro" id="IPR050312">
    <property type="entry name" value="IolE/XylAMocC-like"/>
</dbReference>
<keyword evidence="3" id="KW-0413">Isomerase</keyword>
<dbReference type="Gene3D" id="3.20.20.150">
    <property type="entry name" value="Divalent-metal-dependent TIM barrel enzymes"/>
    <property type="match status" value="1"/>
</dbReference>
<dbReference type="OrthoDB" id="9815124at2"/>
<dbReference type="RefSeq" id="WP_093952672.1">
    <property type="nucleotide sequence ID" value="NZ_NMUL01000049.1"/>
</dbReference>
<evidence type="ECO:0000313" key="4">
    <source>
        <dbReference type="Proteomes" id="UP000215199"/>
    </source>
</evidence>
<comment type="caution">
    <text evidence="3">The sequence shown here is derived from an EMBL/GenBank/DDBJ whole genome shotgun (WGS) entry which is preliminary data.</text>
</comment>
<dbReference type="SUPFAM" id="SSF51658">
    <property type="entry name" value="Xylose isomerase-like"/>
    <property type="match status" value="1"/>
</dbReference>